<dbReference type="Proteomes" id="UP000887581">
    <property type="component" value="Unplaced"/>
</dbReference>
<dbReference type="InterPro" id="IPR007110">
    <property type="entry name" value="Ig-like_dom"/>
</dbReference>
<keyword evidence="2" id="KW-0393">Immunoglobulin domain</keyword>
<dbReference type="InterPro" id="IPR013783">
    <property type="entry name" value="Ig-like_fold"/>
</dbReference>
<dbReference type="Pfam" id="PF07679">
    <property type="entry name" value="I-set"/>
    <property type="match status" value="2"/>
</dbReference>
<evidence type="ECO:0000256" key="2">
    <source>
        <dbReference type="ARBA" id="ARBA00023319"/>
    </source>
</evidence>
<feature type="region of interest" description="Disordered" evidence="3">
    <location>
        <begin position="459"/>
        <end position="505"/>
    </location>
</feature>
<reference evidence="6" key="1">
    <citation type="submission" date="2022-11" db="UniProtKB">
        <authorList>
            <consortium name="WormBaseParasite"/>
        </authorList>
    </citation>
    <scope>IDENTIFICATION</scope>
</reference>
<feature type="compositionally biased region" description="Polar residues" evidence="3">
    <location>
        <begin position="483"/>
        <end position="501"/>
    </location>
</feature>
<evidence type="ECO:0000256" key="1">
    <source>
        <dbReference type="ARBA" id="ARBA00022737"/>
    </source>
</evidence>
<dbReference type="Gene3D" id="2.60.40.10">
    <property type="entry name" value="Immunoglobulins"/>
    <property type="match status" value="2"/>
</dbReference>
<name>A0A915Q230_9BILA</name>
<dbReference type="SMART" id="SM00408">
    <property type="entry name" value="IGc2"/>
    <property type="match status" value="2"/>
</dbReference>
<organism evidence="5 6">
    <name type="scientific">Setaria digitata</name>
    <dbReference type="NCBI Taxonomy" id="48799"/>
    <lineage>
        <taxon>Eukaryota</taxon>
        <taxon>Metazoa</taxon>
        <taxon>Ecdysozoa</taxon>
        <taxon>Nematoda</taxon>
        <taxon>Chromadorea</taxon>
        <taxon>Rhabditida</taxon>
        <taxon>Spirurina</taxon>
        <taxon>Spiruromorpha</taxon>
        <taxon>Filarioidea</taxon>
        <taxon>Setariidae</taxon>
        <taxon>Setaria</taxon>
    </lineage>
</organism>
<dbReference type="InterPro" id="IPR003599">
    <property type="entry name" value="Ig_sub"/>
</dbReference>
<dbReference type="FunFam" id="2.60.40.10:FF:000503">
    <property type="entry name" value="Hemicentin 1"/>
    <property type="match status" value="1"/>
</dbReference>
<dbReference type="GO" id="GO:0007411">
    <property type="term" value="P:axon guidance"/>
    <property type="evidence" value="ECO:0007669"/>
    <property type="project" value="TreeGrafter"/>
</dbReference>
<keyword evidence="5" id="KW-1185">Reference proteome</keyword>
<dbReference type="PANTHER" id="PTHR10075:SF100">
    <property type="entry name" value="FASCICLIN-2"/>
    <property type="match status" value="1"/>
</dbReference>
<dbReference type="SUPFAM" id="SSF48726">
    <property type="entry name" value="Immunoglobulin"/>
    <property type="match status" value="3"/>
</dbReference>
<feature type="domain" description="Ig-like" evidence="4">
    <location>
        <begin position="124"/>
        <end position="213"/>
    </location>
</feature>
<dbReference type="WBParaSite" id="sdigi.contig469.g8518.t1">
    <property type="protein sequence ID" value="sdigi.contig469.g8518.t1"/>
    <property type="gene ID" value="sdigi.contig469.g8518"/>
</dbReference>
<dbReference type="PROSITE" id="PS50835">
    <property type="entry name" value="IG_LIKE"/>
    <property type="match status" value="2"/>
</dbReference>
<evidence type="ECO:0000256" key="3">
    <source>
        <dbReference type="SAM" id="MobiDB-lite"/>
    </source>
</evidence>
<keyword evidence="1" id="KW-0677">Repeat</keyword>
<dbReference type="InterPro" id="IPR003598">
    <property type="entry name" value="Ig_sub2"/>
</dbReference>
<feature type="compositionally biased region" description="Polar residues" evidence="3">
    <location>
        <begin position="409"/>
        <end position="434"/>
    </location>
</feature>
<feature type="compositionally biased region" description="Basic residues" evidence="3">
    <location>
        <begin position="459"/>
        <end position="470"/>
    </location>
</feature>
<sequence>MSDGGKYTCKTENEAGSADIDLTLKVLVPPSIDTSNIIGNPLAVSGKSIYLECPVTGIPHPSVLWYKDGTLIHPDDERFIIEQNNQTLGIKEVKISDKGQFLCVAENKGGRVEQTFNLEVLVPPQLEVVVPEKHTKRERSSITLLCPVKQVENLAGSMEILWYKDGRPIDGNTAPNIKITSEGQRLQIIRASLSDAGNYSCVALNRAGESTLDFYVEILCTHLASEHCWELETKHLESIKSHYALLKQESFRTLAQYRLFLLQKRMEELRSSYLNEKRSRLSNSQRTTVATKESSPMIYIDFETFAKSFPNDAATQETGVAFRDLTTTKQYSYYNYSAVDIPTLFYLNAWKKTTNRNFGQHDGYTQSDSAARNGFRPDCISCSPLTELNHSRSAAEHNQLLSDDHLKQTSETSTPAVATSSDVRNDRQSSSGNYSQGQLFRMEWNLDKENVQSSAHRHRHSHRHYHHQQMRIRDGSGSIRTVDGTQSVRTVQKNSGSATSYNEHKKKHSWGGKRLYFQTQWQPWDPDYSNEPWTSWYTYKGPT</sequence>
<feature type="domain" description="Ig-like" evidence="4">
    <location>
        <begin position="30"/>
        <end position="119"/>
    </location>
</feature>
<dbReference type="CDD" id="cd00096">
    <property type="entry name" value="Ig"/>
    <property type="match status" value="1"/>
</dbReference>
<proteinExistence type="predicted"/>
<dbReference type="PANTHER" id="PTHR10075">
    <property type="entry name" value="BASIGIN RELATED"/>
    <property type="match status" value="1"/>
</dbReference>
<evidence type="ECO:0000259" key="4">
    <source>
        <dbReference type="PROSITE" id="PS50835"/>
    </source>
</evidence>
<protein>
    <submittedName>
        <fullName evidence="6">Ig-like domain-containing protein</fullName>
    </submittedName>
</protein>
<dbReference type="AlphaFoldDB" id="A0A915Q230"/>
<dbReference type="InterPro" id="IPR013098">
    <property type="entry name" value="Ig_I-set"/>
</dbReference>
<dbReference type="GO" id="GO:0098632">
    <property type="term" value="F:cell-cell adhesion mediator activity"/>
    <property type="evidence" value="ECO:0007669"/>
    <property type="project" value="TreeGrafter"/>
</dbReference>
<dbReference type="GO" id="GO:0070593">
    <property type="term" value="P:dendrite self-avoidance"/>
    <property type="evidence" value="ECO:0007669"/>
    <property type="project" value="TreeGrafter"/>
</dbReference>
<dbReference type="SMART" id="SM00409">
    <property type="entry name" value="IG"/>
    <property type="match status" value="2"/>
</dbReference>
<feature type="region of interest" description="Disordered" evidence="3">
    <location>
        <begin position="404"/>
        <end position="434"/>
    </location>
</feature>
<dbReference type="GO" id="GO:0005886">
    <property type="term" value="C:plasma membrane"/>
    <property type="evidence" value="ECO:0007669"/>
    <property type="project" value="TreeGrafter"/>
</dbReference>
<evidence type="ECO:0000313" key="6">
    <source>
        <dbReference type="WBParaSite" id="sdigi.contig469.g8518.t1"/>
    </source>
</evidence>
<dbReference type="GO" id="GO:0030424">
    <property type="term" value="C:axon"/>
    <property type="evidence" value="ECO:0007669"/>
    <property type="project" value="TreeGrafter"/>
</dbReference>
<dbReference type="GO" id="GO:0007156">
    <property type="term" value="P:homophilic cell adhesion via plasma membrane adhesion molecules"/>
    <property type="evidence" value="ECO:0007669"/>
    <property type="project" value="TreeGrafter"/>
</dbReference>
<dbReference type="InterPro" id="IPR036179">
    <property type="entry name" value="Ig-like_dom_sf"/>
</dbReference>
<accession>A0A915Q230</accession>
<evidence type="ECO:0000313" key="5">
    <source>
        <dbReference type="Proteomes" id="UP000887581"/>
    </source>
</evidence>